<name>A0A139AFE0_GONPJ</name>
<feature type="compositionally biased region" description="Basic residues" evidence="1">
    <location>
        <begin position="674"/>
        <end position="691"/>
    </location>
</feature>
<reference evidence="2 3" key="1">
    <citation type="journal article" date="2015" name="Genome Biol. Evol.">
        <title>Phylogenomic analyses indicate that early fungi evolved digesting cell walls of algal ancestors of land plants.</title>
        <authorList>
            <person name="Chang Y."/>
            <person name="Wang S."/>
            <person name="Sekimoto S."/>
            <person name="Aerts A.L."/>
            <person name="Choi C."/>
            <person name="Clum A."/>
            <person name="LaButti K.M."/>
            <person name="Lindquist E.A."/>
            <person name="Yee Ngan C."/>
            <person name="Ohm R.A."/>
            <person name="Salamov A.A."/>
            <person name="Grigoriev I.V."/>
            <person name="Spatafora J.W."/>
            <person name="Berbee M.L."/>
        </authorList>
    </citation>
    <scope>NUCLEOTIDE SEQUENCE [LARGE SCALE GENOMIC DNA]</scope>
    <source>
        <strain evidence="2 3">JEL478</strain>
    </source>
</reference>
<dbReference type="EMBL" id="KQ965762">
    <property type="protein sequence ID" value="KXS15478.1"/>
    <property type="molecule type" value="Genomic_DNA"/>
</dbReference>
<keyword evidence="3" id="KW-1185">Reference proteome</keyword>
<proteinExistence type="predicted"/>
<dbReference type="Proteomes" id="UP000070544">
    <property type="component" value="Unassembled WGS sequence"/>
</dbReference>
<accession>A0A139AFE0</accession>
<organism evidence="2 3">
    <name type="scientific">Gonapodya prolifera (strain JEL478)</name>
    <name type="common">Monoblepharis prolifera</name>
    <dbReference type="NCBI Taxonomy" id="1344416"/>
    <lineage>
        <taxon>Eukaryota</taxon>
        <taxon>Fungi</taxon>
        <taxon>Fungi incertae sedis</taxon>
        <taxon>Chytridiomycota</taxon>
        <taxon>Chytridiomycota incertae sedis</taxon>
        <taxon>Monoblepharidomycetes</taxon>
        <taxon>Monoblepharidales</taxon>
        <taxon>Gonapodyaceae</taxon>
        <taxon>Gonapodya</taxon>
    </lineage>
</organism>
<evidence type="ECO:0000313" key="2">
    <source>
        <dbReference type="EMBL" id="KXS15478.1"/>
    </source>
</evidence>
<dbReference type="OrthoDB" id="2137303at2759"/>
<evidence type="ECO:0000256" key="1">
    <source>
        <dbReference type="SAM" id="MobiDB-lite"/>
    </source>
</evidence>
<feature type="region of interest" description="Disordered" evidence="1">
    <location>
        <begin position="519"/>
        <end position="621"/>
    </location>
</feature>
<sequence length="726" mass="77501">MSTNLLDTSRTSSGSDTSDLEQLASYNAKLNSVSSMAAMDARPRGGMGGFVGCGGGEDAQDATDDDPGMNDPIIRDILSRRQVFDVAPELEAERLRRMFIMLRHSKKYKRAQVSRANETWDRWNDQLQHVQATTALEGSSGFALRESPSTEYMQSRTASYAKASESSSLAEFNEAQLESLDLNPRSPQLNPDVDAFLETSSINISANSLQVASPLGSPERVSSPDADPTSPQKPRGFFAFRTGNSRRSVPSTASPTSPTMSALTGLGSMVRNVASKLKRHGGKSTTPLSSTPALSHTQSEPYMPCQIDRSRTESMSSMTILRPEGRMKRKLAATPGSSKSKLELPSISASQPQSTMDFGHTQTLPNMATRLNAGTHIDSLAEKVVSSLESIAESHARKRSRTDDSDASTHPLLGGGFVAPAPSMCPSGLLDLSELEAALQAVSATEEERRSVEYGAPTLSDDGTESDCSITSIAESIQTAEEFLHHDMFQGDIAGVESAPPFKPTAIGGATVLVHPNDLPHVRTHSRPRTSGSVSSSRASVSSLRHGILRNSAGTARSDSRRDSRAGSASTLPGTIAPNEKNLRPVSSGQQFRPVSGTSEATATNRGGYDTPGSEAGTLVGAPGVLGVMTEEGEGERLGTLLNSSGPWREDETMEDLELFPKLSAVSRPESKTPHRHSLAQRATPSKRRSRAVSFDDHVEVIAEKAGAEEEIVVIPGLERVGEAEQ</sequence>
<gene>
    <name evidence="2" type="ORF">M427DRAFT_70063</name>
</gene>
<evidence type="ECO:0000313" key="3">
    <source>
        <dbReference type="Proteomes" id="UP000070544"/>
    </source>
</evidence>
<protein>
    <submittedName>
        <fullName evidence="2">Uncharacterized protein</fullName>
    </submittedName>
</protein>
<feature type="region of interest" description="Disordered" evidence="1">
    <location>
        <begin position="277"/>
        <end position="300"/>
    </location>
</feature>
<feature type="region of interest" description="Disordered" evidence="1">
    <location>
        <begin position="666"/>
        <end position="693"/>
    </location>
</feature>
<dbReference type="AlphaFoldDB" id="A0A139AFE0"/>
<feature type="region of interest" description="Disordered" evidence="1">
    <location>
        <begin position="328"/>
        <end position="354"/>
    </location>
</feature>
<feature type="compositionally biased region" description="Low complexity" evidence="1">
    <location>
        <begin position="245"/>
        <end position="262"/>
    </location>
</feature>
<feature type="region of interest" description="Disordered" evidence="1">
    <location>
        <begin position="210"/>
        <end position="265"/>
    </location>
</feature>
<feature type="compositionally biased region" description="Polar residues" evidence="1">
    <location>
        <begin position="585"/>
        <end position="605"/>
    </location>
</feature>
<feature type="compositionally biased region" description="Low complexity" evidence="1">
    <location>
        <begin position="284"/>
        <end position="297"/>
    </location>
</feature>
<feature type="compositionally biased region" description="Low complexity" evidence="1">
    <location>
        <begin position="529"/>
        <end position="545"/>
    </location>
</feature>